<dbReference type="Gene3D" id="1.10.10.1710">
    <property type="entry name" value="Deoxyribodipyrimidine photolyase-related"/>
    <property type="match status" value="1"/>
</dbReference>
<keyword evidence="1" id="KW-0456">Lyase</keyword>
<dbReference type="EMBL" id="NTFH01000005">
    <property type="protein sequence ID" value="PHQ16034.1"/>
    <property type="molecule type" value="Genomic_DNA"/>
</dbReference>
<dbReference type="Gene3D" id="1.10.579.10">
    <property type="entry name" value="DNA Cyclobutane Dipyrimidine Photolyase, subunit A, domain 3"/>
    <property type="match status" value="1"/>
</dbReference>
<accession>A0A2G1UNG2</accession>
<gene>
    <name evidence="1" type="ORF">CLH61_06745</name>
</gene>
<dbReference type="PANTHER" id="PTHR38657">
    <property type="entry name" value="SLR1343 PROTEIN"/>
    <property type="match status" value="1"/>
</dbReference>
<proteinExistence type="predicted"/>
<evidence type="ECO:0000313" key="2">
    <source>
        <dbReference type="Proteomes" id="UP000231409"/>
    </source>
</evidence>
<dbReference type="InterPro" id="IPR007357">
    <property type="entry name" value="PhrB-like"/>
</dbReference>
<evidence type="ECO:0000313" key="1">
    <source>
        <dbReference type="EMBL" id="PHQ16034.1"/>
    </source>
</evidence>
<dbReference type="InterPro" id="IPR052551">
    <property type="entry name" value="UV-DNA_repair_photolyase"/>
</dbReference>
<dbReference type="SUPFAM" id="SSF48173">
    <property type="entry name" value="Cryptochrome/photolyase FAD-binding domain"/>
    <property type="match status" value="1"/>
</dbReference>
<dbReference type="PANTHER" id="PTHR38657:SF1">
    <property type="entry name" value="SLR1343 PROTEIN"/>
    <property type="match status" value="1"/>
</dbReference>
<dbReference type="Proteomes" id="UP000231409">
    <property type="component" value="Unassembled WGS sequence"/>
</dbReference>
<dbReference type="Gene3D" id="1.25.40.80">
    <property type="match status" value="1"/>
</dbReference>
<dbReference type="GO" id="GO:0016829">
    <property type="term" value="F:lyase activity"/>
    <property type="evidence" value="ECO:0007669"/>
    <property type="project" value="UniProtKB-KW"/>
</dbReference>
<dbReference type="InterPro" id="IPR014729">
    <property type="entry name" value="Rossmann-like_a/b/a_fold"/>
</dbReference>
<dbReference type="AlphaFoldDB" id="A0A2G1UNG2"/>
<protein>
    <submittedName>
        <fullName evidence="1">Cryptochrome/photolyase family protein</fullName>
    </submittedName>
</protein>
<sequence length="513" mass="59421">MHDHGNLILILGDQLTPHISALAGADRQRDTLVMAEVHDEASYTNHHRKKLVLLFSAMRHFARALQEDGWQVHYHAYDPASDRRSLEDVIRRQLAVTGARRVITTECGEWRLDNEIRQWAQRLDVAVEIRLDDRFLASKEEFANWAKGRKQLRMEFFYREMRRKTGFLMTPDGTPEGGQWNFDADNRKKWTGRPPAPAPFRVEPDAITREVIELVNGQFAGHFGTTDDFHFAVTATDARAALAHFIDFALPCFGDFQDAMSETEDWLFHSILSPSINCGLLDPREVCEAAVQAWYAGRAPLNAVEGFVRQIIGWREFVRGIYWLHMPGYAAENRLGYNRDLPWFYWTGDTRMRCMHKAIDATRRNAYAHHIQRLMVTGNFALLAGIRPEAICDWYLAVYADAYDWVELPNVLGMVMHADGGYLGSKPYAASGKYIQRMSDHCANCHYKVSHSTEEDACPFNALYWHFIHRHRKQFAANPRMTMMYRNWDRQTPERRQALLGRAEDLLERLEQL</sequence>
<reference evidence="1 2" key="1">
    <citation type="submission" date="2017-09" db="EMBL/GenBank/DDBJ databases">
        <title>The draft genome sequences of Marinobacter sp. PWS21.</title>
        <authorList>
            <person name="Cao J."/>
        </authorList>
    </citation>
    <scope>NUCLEOTIDE SEQUENCE [LARGE SCALE GENOMIC DNA]</scope>
    <source>
        <strain evidence="1 2">PWS21</strain>
    </source>
</reference>
<dbReference type="RefSeq" id="WP_099614209.1">
    <property type="nucleotide sequence ID" value="NZ_KZ319369.1"/>
</dbReference>
<name>A0A2G1UNG2_9GAMM</name>
<dbReference type="Pfam" id="PF04244">
    <property type="entry name" value="DPRP"/>
    <property type="match status" value="1"/>
</dbReference>
<organism evidence="1 2">
    <name type="scientific">Marinobacter profundi</name>
    <dbReference type="NCBI Taxonomy" id="2666256"/>
    <lineage>
        <taxon>Bacteria</taxon>
        <taxon>Pseudomonadati</taxon>
        <taxon>Pseudomonadota</taxon>
        <taxon>Gammaproteobacteria</taxon>
        <taxon>Pseudomonadales</taxon>
        <taxon>Marinobacteraceae</taxon>
        <taxon>Marinobacter</taxon>
    </lineage>
</organism>
<dbReference type="Gene3D" id="3.40.50.620">
    <property type="entry name" value="HUPs"/>
    <property type="match status" value="1"/>
</dbReference>
<comment type="caution">
    <text evidence="1">The sequence shown here is derived from an EMBL/GenBank/DDBJ whole genome shotgun (WGS) entry which is preliminary data.</text>
</comment>
<dbReference type="InterPro" id="IPR036134">
    <property type="entry name" value="Crypto/Photolyase_FAD-like_sf"/>
</dbReference>
<keyword evidence="2" id="KW-1185">Reference proteome</keyword>